<evidence type="ECO:0000256" key="1">
    <source>
        <dbReference type="SAM" id="SignalP"/>
    </source>
</evidence>
<keyword evidence="1" id="KW-0732">Signal</keyword>
<feature type="domain" description="EcxA zinc-binding" evidence="2">
    <location>
        <begin position="429"/>
        <end position="743"/>
    </location>
</feature>
<evidence type="ECO:0000313" key="4">
    <source>
        <dbReference type="EMBL" id="MYN45693.1"/>
    </source>
</evidence>
<organism evidence="4 5">
    <name type="scientific">Duganella fentianensis</name>
    <dbReference type="NCBI Taxonomy" id="2692177"/>
    <lineage>
        <taxon>Bacteria</taxon>
        <taxon>Pseudomonadati</taxon>
        <taxon>Pseudomonadota</taxon>
        <taxon>Betaproteobacteria</taxon>
        <taxon>Burkholderiales</taxon>
        <taxon>Oxalobacteraceae</taxon>
        <taxon>Telluria group</taxon>
        <taxon>Duganella</taxon>
    </lineage>
</organism>
<evidence type="ECO:0000259" key="3">
    <source>
        <dbReference type="Pfam" id="PF17148"/>
    </source>
</evidence>
<comment type="caution">
    <text evidence="4">The sequence shown here is derived from an EMBL/GenBank/DDBJ whole genome shotgun (WGS) entry which is preliminary data.</text>
</comment>
<dbReference type="InterPro" id="IPR034032">
    <property type="entry name" value="Zn_MMP-like_bac"/>
</dbReference>
<dbReference type="PANTHER" id="PTHR38478:SF1">
    <property type="entry name" value="ZINC DEPENDENT METALLOPROTEASE DOMAIN LIPOPROTEIN"/>
    <property type="match status" value="1"/>
</dbReference>
<dbReference type="InterPro" id="IPR032534">
    <property type="entry name" value="EcxA_zinc-bd"/>
</dbReference>
<sequence length="839" mass="89764">MSRAPVRGRWQLILLALLASSAPALAWPSLAAAAAAGAGTTSAAAETGAALAQQTRGLTHQSGLFDLWRDTAKGRVLLGVSALEQPFLLVSSLPYALGSNDVGLDRGQGGEVQMVHFERHGNRLFLLRDNTGYVANSADADERAAVRESFAAAVLWAGDILATEGELHLVDFSSFLLADRHGVGARLAATKQGSYQVDAGRSAVLAATAKAFPDNLELEALLTFAGPASGEFVRQVAADPASVALRQRISMVRLPALDSAWRPRPYHPFSGGFDVSYVDFATPLASSIDVHWQVRHRLEKTDPAAAVSTVKRPIVYYVDRGAPEPVRSALVQGASWWASAFEKAGYKDAFRVEVLPEGVDAMDIRYNMIHWVHRATRGWSYGNALADPRTGQIIRGAVTLGSQRVRQDILIAESLLAPYGQHAPAAAAQLAEQMALARLRQLAAHEVGHTLGFAHNFAASRLGNGSVMDYPHPLLGLDASGKPTLEQAYGVGVGPWDDYIVRYIYGDFGHGEQEQQALAGLRAAAHQAGLQYVSDQDARSPGASHPDGLLWDFGPDSLRTWDQLGAVRQRALASFSYDVLPAARQAGELEARLVPVYLLQRYQGEALARLLGGASFASTSAGDIRAGIAPAGTRPTPAPMQKEALARLSDTFTAEYLALPASVLDVLTPPATGYERGREYFASRMASVFDALSMAEAGAAQTAGFLFDAERLNRLAWQQARDARQPGVDTLLEQVLRKSWQRTSVPASLAGGEAVQLAANWVVLDSLLNVLDGGKLHAQVAAQLQVGLRQLAGWLQQQPGQGSTAASRKQAAELILAYLRDPRSVKLRTLPVIPPGAPI</sequence>
<protein>
    <submittedName>
        <fullName evidence="4">DUF5117 domain-containing protein</fullName>
    </submittedName>
</protein>
<dbReference type="Pfam" id="PF16313">
    <property type="entry name" value="DUF4953"/>
    <property type="match status" value="1"/>
</dbReference>
<feature type="domain" description="DUF5117" evidence="3">
    <location>
        <begin position="107"/>
        <end position="300"/>
    </location>
</feature>
<dbReference type="EMBL" id="WWCL01000002">
    <property type="protein sequence ID" value="MYN45693.1"/>
    <property type="molecule type" value="Genomic_DNA"/>
</dbReference>
<accession>A0A845HXG1</accession>
<dbReference type="AlphaFoldDB" id="A0A845HXG1"/>
<dbReference type="GO" id="GO:0008237">
    <property type="term" value="F:metallopeptidase activity"/>
    <property type="evidence" value="ECO:0007669"/>
    <property type="project" value="InterPro"/>
</dbReference>
<feature type="signal peptide" evidence="1">
    <location>
        <begin position="1"/>
        <end position="26"/>
    </location>
</feature>
<dbReference type="SUPFAM" id="SSF55486">
    <property type="entry name" value="Metalloproteases ('zincins'), catalytic domain"/>
    <property type="match status" value="1"/>
</dbReference>
<name>A0A845HXG1_9BURK</name>
<gene>
    <name evidence="4" type="ORF">GTP23_11600</name>
</gene>
<dbReference type="CDD" id="cd04276">
    <property type="entry name" value="ZnMc_MMP_like_2"/>
    <property type="match status" value="1"/>
</dbReference>
<evidence type="ECO:0000259" key="2">
    <source>
        <dbReference type="Pfam" id="PF16313"/>
    </source>
</evidence>
<feature type="chain" id="PRO_5032778687" evidence="1">
    <location>
        <begin position="27"/>
        <end position="839"/>
    </location>
</feature>
<reference evidence="4" key="1">
    <citation type="submission" date="2019-12" db="EMBL/GenBank/DDBJ databases">
        <title>Novel species isolated from a subtropical stream in China.</title>
        <authorList>
            <person name="Lu H."/>
        </authorList>
    </citation>
    <scope>NUCLEOTIDE SEQUENCE [LARGE SCALE GENOMIC DNA]</scope>
    <source>
        <strain evidence="4">FT93W</strain>
    </source>
</reference>
<dbReference type="RefSeq" id="WP_161035260.1">
    <property type="nucleotide sequence ID" value="NZ_WWCL01000002.1"/>
</dbReference>
<dbReference type="InterPro" id="IPR024079">
    <property type="entry name" value="MetalloPept_cat_dom_sf"/>
</dbReference>
<dbReference type="PANTHER" id="PTHR38478">
    <property type="entry name" value="PEPTIDASE M1A AND M12B"/>
    <property type="match status" value="1"/>
</dbReference>
<dbReference type="Proteomes" id="UP000444316">
    <property type="component" value="Unassembled WGS sequence"/>
</dbReference>
<dbReference type="Gene3D" id="3.40.390.10">
    <property type="entry name" value="Collagenase (Catalytic Domain)"/>
    <property type="match status" value="1"/>
</dbReference>
<evidence type="ECO:0000313" key="5">
    <source>
        <dbReference type="Proteomes" id="UP000444316"/>
    </source>
</evidence>
<keyword evidence="5" id="KW-1185">Reference proteome</keyword>
<dbReference type="Pfam" id="PF17148">
    <property type="entry name" value="DUF5117"/>
    <property type="match status" value="1"/>
</dbReference>
<proteinExistence type="predicted"/>
<dbReference type="InterPro" id="IPR033413">
    <property type="entry name" value="DUF5117"/>
</dbReference>